<evidence type="ECO:0000256" key="2">
    <source>
        <dbReference type="SAM" id="Phobius"/>
    </source>
</evidence>
<evidence type="ECO:0000313" key="4">
    <source>
        <dbReference type="Proteomes" id="UP000244906"/>
    </source>
</evidence>
<keyword evidence="2" id="KW-0812">Transmembrane</keyword>
<keyword evidence="2" id="KW-1133">Transmembrane helix</keyword>
<keyword evidence="2" id="KW-0472">Membrane</keyword>
<protein>
    <recommendedName>
        <fullName evidence="5">Pilus assembly protein PilW</fullName>
    </recommendedName>
</protein>
<dbReference type="InterPro" id="IPR012902">
    <property type="entry name" value="N_methyl_site"/>
</dbReference>
<accession>A0A2V1H231</accession>
<dbReference type="RefSeq" id="WP_116686502.1">
    <property type="nucleotide sequence ID" value="NZ_CAWNYD010000002.1"/>
</dbReference>
<reference evidence="3 4" key="1">
    <citation type="submission" date="2018-04" db="EMBL/GenBank/DDBJ databases">
        <title>Thalassorhabdus spongiae gen. nov., sp. nov., isolated from a marine sponge in South-West Iceland.</title>
        <authorList>
            <person name="Knobloch S."/>
            <person name="Daussin A."/>
            <person name="Johannsson R."/>
            <person name="Marteinsson V.T."/>
        </authorList>
    </citation>
    <scope>NUCLEOTIDE SEQUENCE [LARGE SCALE GENOMIC DNA]</scope>
    <source>
        <strain evidence="3 4">Hp12</strain>
    </source>
</reference>
<feature type="compositionally biased region" description="Polar residues" evidence="1">
    <location>
        <begin position="189"/>
        <end position="198"/>
    </location>
</feature>
<evidence type="ECO:0000256" key="1">
    <source>
        <dbReference type="SAM" id="MobiDB-lite"/>
    </source>
</evidence>
<dbReference type="Proteomes" id="UP000244906">
    <property type="component" value="Unassembled WGS sequence"/>
</dbReference>
<dbReference type="EMBL" id="QDDL01000002">
    <property type="protein sequence ID" value="PVZ70431.1"/>
    <property type="molecule type" value="Genomic_DNA"/>
</dbReference>
<evidence type="ECO:0008006" key="5">
    <source>
        <dbReference type="Google" id="ProtNLM"/>
    </source>
</evidence>
<feature type="transmembrane region" description="Helical" evidence="2">
    <location>
        <begin position="20"/>
        <end position="41"/>
    </location>
</feature>
<proteinExistence type="predicted"/>
<sequence length="346" mass="36715">MKIKITNIKGLAQFKGLTIVELLISLAISSLLMAGMVTMVASNAAVFRDNETSAEAGENLRYSLDVLSRNITMAGFMGNTQPSNVSATTDLTNKTAALFADRTKDNSKYADPANFNNFVWYGNLKSTGLSDFSSKDINGLVVKQALSGGLSLDKDEITTPHALYILANPFTAQVYSSGAAAKPTDSAENRTSGDTTSPLVMPVGSDIPGGRLYQYQTFIYTIENDANTNTPSLIQYSLKPVASGSGTAATLTGFTFTAETLVENVTEFEFKFGVDTDGDSVLDEYKESGNMVVAATADASAIDYWNDVRSMVVKVKANVSDATNAVSNSLGTTVVLRNLAIQQGAG</sequence>
<dbReference type="Pfam" id="PF16074">
    <property type="entry name" value="PilW"/>
    <property type="match status" value="1"/>
</dbReference>
<comment type="caution">
    <text evidence="3">The sequence shown here is derived from an EMBL/GenBank/DDBJ whole genome shotgun (WGS) entry which is preliminary data.</text>
</comment>
<keyword evidence="4" id="KW-1185">Reference proteome</keyword>
<gene>
    <name evidence="3" type="ORF">DC094_07520</name>
</gene>
<dbReference type="InterPro" id="IPR032092">
    <property type="entry name" value="PilW"/>
</dbReference>
<organism evidence="3 4">
    <name type="scientific">Pelagibaculum spongiae</name>
    <dbReference type="NCBI Taxonomy" id="2080658"/>
    <lineage>
        <taxon>Bacteria</taxon>
        <taxon>Pseudomonadati</taxon>
        <taxon>Pseudomonadota</taxon>
        <taxon>Gammaproteobacteria</taxon>
        <taxon>Oceanospirillales</taxon>
        <taxon>Pelagibaculum</taxon>
    </lineage>
</organism>
<name>A0A2V1H231_9GAMM</name>
<evidence type="ECO:0000313" key="3">
    <source>
        <dbReference type="EMBL" id="PVZ70431.1"/>
    </source>
</evidence>
<dbReference type="GO" id="GO:0043683">
    <property type="term" value="P:type IV pilus assembly"/>
    <property type="evidence" value="ECO:0007669"/>
    <property type="project" value="InterPro"/>
</dbReference>
<dbReference type="AlphaFoldDB" id="A0A2V1H231"/>
<dbReference type="OrthoDB" id="5296662at2"/>
<dbReference type="Pfam" id="PF07963">
    <property type="entry name" value="N_methyl"/>
    <property type="match status" value="1"/>
</dbReference>
<feature type="region of interest" description="Disordered" evidence="1">
    <location>
        <begin position="181"/>
        <end position="201"/>
    </location>
</feature>